<dbReference type="GO" id="GO:0042597">
    <property type="term" value="C:periplasmic space"/>
    <property type="evidence" value="ECO:0007669"/>
    <property type="project" value="UniProtKB-ARBA"/>
</dbReference>
<protein>
    <recommendedName>
        <fullName evidence="2">Solute-binding protein family 5 domain-containing protein</fullName>
    </recommendedName>
</protein>
<keyword evidence="4" id="KW-1185">Reference proteome</keyword>
<name>A0A1J7C187_9ACTN</name>
<dbReference type="InterPro" id="IPR030678">
    <property type="entry name" value="Peptide/Ni-bd"/>
</dbReference>
<accession>A0A1J7C187</accession>
<gene>
    <name evidence="3" type="ORF">BIV57_01320</name>
</gene>
<dbReference type="SUPFAM" id="SSF53850">
    <property type="entry name" value="Periplasmic binding protein-like II"/>
    <property type="match status" value="1"/>
</dbReference>
<dbReference type="CDD" id="cd08509">
    <property type="entry name" value="PBP2_TmCBP_oligosaccharides_like"/>
    <property type="match status" value="1"/>
</dbReference>
<dbReference type="GO" id="GO:0043190">
    <property type="term" value="C:ATP-binding cassette (ABC) transporter complex"/>
    <property type="evidence" value="ECO:0007669"/>
    <property type="project" value="InterPro"/>
</dbReference>
<dbReference type="AlphaFoldDB" id="A0A1J7C187"/>
<dbReference type="PIRSF" id="PIRSF002741">
    <property type="entry name" value="MppA"/>
    <property type="match status" value="1"/>
</dbReference>
<dbReference type="Proteomes" id="UP000243342">
    <property type="component" value="Unassembled WGS sequence"/>
</dbReference>
<dbReference type="PANTHER" id="PTHR30290:SF16">
    <property type="entry name" value="OLIGOPEPTIDE ABC TRANSPORTER, PERIPLASMIC OLIGOPEPTIDE-BINDING PROTEIN"/>
    <property type="match status" value="1"/>
</dbReference>
<dbReference type="Gene3D" id="3.10.105.10">
    <property type="entry name" value="Dipeptide-binding Protein, Domain 3"/>
    <property type="match status" value="1"/>
</dbReference>
<dbReference type="PANTHER" id="PTHR30290">
    <property type="entry name" value="PERIPLASMIC BINDING COMPONENT OF ABC TRANSPORTER"/>
    <property type="match status" value="1"/>
</dbReference>
<dbReference type="PROSITE" id="PS51257">
    <property type="entry name" value="PROKAR_LIPOPROTEIN"/>
    <property type="match status" value="1"/>
</dbReference>
<dbReference type="RefSeq" id="WP_071654700.1">
    <property type="nucleotide sequence ID" value="NZ_MLCF01000002.1"/>
</dbReference>
<feature type="signal peptide" evidence="1">
    <location>
        <begin position="1"/>
        <end position="20"/>
    </location>
</feature>
<evidence type="ECO:0000256" key="1">
    <source>
        <dbReference type="SAM" id="SignalP"/>
    </source>
</evidence>
<dbReference type="EMBL" id="MLCF01000002">
    <property type="protein sequence ID" value="OIV39497.1"/>
    <property type="molecule type" value="Genomic_DNA"/>
</dbReference>
<dbReference type="InterPro" id="IPR039424">
    <property type="entry name" value="SBP_5"/>
</dbReference>
<dbReference type="InterPro" id="IPR000914">
    <property type="entry name" value="SBP_5_dom"/>
</dbReference>
<proteinExistence type="predicted"/>
<feature type="domain" description="Solute-binding protein family 5" evidence="2">
    <location>
        <begin position="85"/>
        <end position="441"/>
    </location>
</feature>
<reference evidence="3 4" key="1">
    <citation type="submission" date="2016-10" db="EMBL/GenBank/DDBJ databases">
        <title>Genome sequence of Streptomyces gilvigriseus MUSC 26.</title>
        <authorList>
            <person name="Lee L.-H."/>
            <person name="Ser H.-L."/>
        </authorList>
    </citation>
    <scope>NUCLEOTIDE SEQUENCE [LARGE SCALE GENOMIC DNA]</scope>
    <source>
        <strain evidence="3 4">MUSC 26</strain>
    </source>
</reference>
<keyword evidence="1" id="KW-0732">Signal</keyword>
<evidence type="ECO:0000259" key="2">
    <source>
        <dbReference type="Pfam" id="PF00496"/>
    </source>
</evidence>
<evidence type="ECO:0000313" key="3">
    <source>
        <dbReference type="EMBL" id="OIV39497.1"/>
    </source>
</evidence>
<dbReference type="Pfam" id="PF00496">
    <property type="entry name" value="SBP_bac_5"/>
    <property type="match status" value="1"/>
</dbReference>
<dbReference type="Gene3D" id="3.40.190.10">
    <property type="entry name" value="Periplasmic binding protein-like II"/>
    <property type="match status" value="1"/>
</dbReference>
<sequence>MRRSPLPAALTALALAATLAACSTSRGSSGSDASNIDTLNMTASSATSTFVRNWNGFSPATDKAPGTSFFYEPLIRIDTMHAKTPEGWLAKSFAWSNAGKTLTFHLRPGVTWSDGKPFTSADVRYTFELPTKTPGLAVVPIGYRSLATPDAHTVVIDFAKPAYQKLATFSTLNIYPQHIWAHHNPKSWTNPDPVGTGPATVSGFSPQQIALTMRKNYWGGPGKGVKKVDIKAFATPETAKAMVLNNQLDWTSINWQSAKKYFTSKDPAHNHYWVYPTGGDSGLDYNTGKAPLDDVHVRRALSYAADPQKLLPLAPTGQGVANVTGYSAAVYGSLIAPAYRNQKVTADLSKAKAELAKASYKLNSSGVFTKGGKAYPLTIKSVAEYTNWPVWADGLAEQWKEDLGLKVSAVRVPLAQMTPQLSKGDYDIAWDWQVNGSSAWASAFGVLHSANTAPEGKPALTDYTRWNNPTTDRLLNAWQNTNPADLAAQQKYAYQLQKITVDNMPFRPLVDNGSFVVASSKNWTGWPSPANTNYVPGPTSGPDTTMTVLNLKPTR</sequence>
<dbReference type="STRING" id="1428644.BIV57_01320"/>
<organism evidence="3 4">
    <name type="scientific">Mangrovactinospora gilvigrisea</name>
    <dbReference type="NCBI Taxonomy" id="1428644"/>
    <lineage>
        <taxon>Bacteria</taxon>
        <taxon>Bacillati</taxon>
        <taxon>Actinomycetota</taxon>
        <taxon>Actinomycetes</taxon>
        <taxon>Kitasatosporales</taxon>
        <taxon>Streptomycetaceae</taxon>
        <taxon>Mangrovactinospora</taxon>
    </lineage>
</organism>
<comment type="caution">
    <text evidence="3">The sequence shown here is derived from an EMBL/GenBank/DDBJ whole genome shotgun (WGS) entry which is preliminary data.</text>
</comment>
<dbReference type="OrthoDB" id="9764591at2"/>
<dbReference type="Gene3D" id="3.90.76.10">
    <property type="entry name" value="Dipeptide-binding Protein, Domain 1"/>
    <property type="match status" value="1"/>
</dbReference>
<evidence type="ECO:0000313" key="4">
    <source>
        <dbReference type="Proteomes" id="UP000243342"/>
    </source>
</evidence>
<dbReference type="GO" id="GO:0015833">
    <property type="term" value="P:peptide transport"/>
    <property type="evidence" value="ECO:0007669"/>
    <property type="project" value="TreeGrafter"/>
</dbReference>
<dbReference type="GO" id="GO:1904680">
    <property type="term" value="F:peptide transmembrane transporter activity"/>
    <property type="evidence" value="ECO:0007669"/>
    <property type="project" value="TreeGrafter"/>
</dbReference>
<feature type="chain" id="PRO_5038545538" description="Solute-binding protein family 5 domain-containing protein" evidence="1">
    <location>
        <begin position="21"/>
        <end position="555"/>
    </location>
</feature>